<dbReference type="InterPro" id="IPR017516">
    <property type="entry name" value="AbrB_dup"/>
</dbReference>
<dbReference type="Proteomes" id="UP000032611">
    <property type="component" value="Chromosome"/>
</dbReference>
<dbReference type="GO" id="GO:0004497">
    <property type="term" value="F:monooxygenase activity"/>
    <property type="evidence" value="ECO:0007669"/>
    <property type="project" value="UniProtKB-KW"/>
</dbReference>
<feature type="transmembrane region" description="Helical" evidence="1">
    <location>
        <begin position="263"/>
        <end position="288"/>
    </location>
</feature>
<feature type="transmembrane region" description="Helical" evidence="1">
    <location>
        <begin position="208"/>
        <end position="227"/>
    </location>
</feature>
<reference evidence="2 3" key="1">
    <citation type="journal article" date="2015" name="Genome Announc.">
        <title>Complete genome sequence of Martelella endophytica YC6887, which has antifungal activity associated with a halophyte.</title>
        <authorList>
            <person name="Khan A."/>
            <person name="Khan H."/>
            <person name="Chung E.J."/>
            <person name="Hossain M.T."/>
            <person name="Chung Y.R."/>
        </authorList>
    </citation>
    <scope>NUCLEOTIDE SEQUENCE [LARGE SCALE GENOMIC DNA]</scope>
    <source>
        <strain evidence="2">YC6887</strain>
    </source>
</reference>
<dbReference type="EMBL" id="CP010803">
    <property type="protein sequence ID" value="AJY48275.1"/>
    <property type="molecule type" value="Genomic_DNA"/>
</dbReference>
<feature type="transmembrane region" description="Helical" evidence="1">
    <location>
        <begin position="86"/>
        <end position="106"/>
    </location>
</feature>
<sequence>MTRHWPPVLFWTALIVASGAVTLALEVAGLPAALLLGPMLSAIVFSFFGFRIAVPKLPFNLAQGVVGCLIARSISWPILQEISSDWMLFVAGVLSVVIASILLGWLLARFQVLPGTTAIWGAFPGAATVMTLMSGSFGADMRLVAFMQYTRVVIVTIVAATIARLWTGGGGSAAAVEWFAEPRLWPLAQTLLMVIAGVAIGRRSPIPAGAMIVPVILGSALNVAGLIDIELPQILLALCYALVGWGIGSRFDREVIRHASKALPRVLASIFALVAICAFFAALLVWFAGIDPLSAYLATSPGGADAVAIISASTNVDIAFVMAMQIARFFFVMALGPMLARFVAGRSRL</sequence>
<keyword evidence="3" id="KW-1185">Reference proteome</keyword>
<evidence type="ECO:0000313" key="3">
    <source>
        <dbReference type="Proteomes" id="UP000032611"/>
    </source>
</evidence>
<protein>
    <submittedName>
        <fullName evidence="2">Ammonia monooxygenase</fullName>
    </submittedName>
</protein>
<keyword evidence="2" id="KW-0560">Oxidoreductase</keyword>
<dbReference type="GO" id="GO:0016020">
    <property type="term" value="C:membrane"/>
    <property type="evidence" value="ECO:0007669"/>
    <property type="project" value="InterPro"/>
</dbReference>
<dbReference type="PATRIC" id="fig|1486262.3.peg.3297"/>
<organism evidence="2 3">
    <name type="scientific">Martelella endophytica</name>
    <dbReference type="NCBI Taxonomy" id="1486262"/>
    <lineage>
        <taxon>Bacteria</taxon>
        <taxon>Pseudomonadati</taxon>
        <taxon>Pseudomonadota</taxon>
        <taxon>Alphaproteobacteria</taxon>
        <taxon>Hyphomicrobiales</taxon>
        <taxon>Aurantimonadaceae</taxon>
        <taxon>Martelella</taxon>
    </lineage>
</organism>
<dbReference type="STRING" id="1486262.TM49_15960"/>
<feature type="transmembrane region" description="Helical" evidence="1">
    <location>
        <begin position="34"/>
        <end position="54"/>
    </location>
</feature>
<evidence type="ECO:0000313" key="2">
    <source>
        <dbReference type="EMBL" id="AJY48275.1"/>
    </source>
</evidence>
<feature type="transmembrane region" description="Helical" evidence="1">
    <location>
        <begin position="233"/>
        <end position="251"/>
    </location>
</feature>
<dbReference type="AlphaFoldDB" id="A0A0D5LWE0"/>
<dbReference type="KEGG" id="mey:TM49_15960"/>
<dbReference type="PIRSF" id="PIRSF038991">
    <property type="entry name" value="Protein_AbrB"/>
    <property type="match status" value="1"/>
</dbReference>
<name>A0A0D5LWE0_MAREN</name>
<keyword evidence="2" id="KW-0503">Monooxygenase</keyword>
<evidence type="ECO:0000256" key="1">
    <source>
        <dbReference type="SAM" id="Phobius"/>
    </source>
</evidence>
<dbReference type="GO" id="GO:0010468">
    <property type="term" value="P:regulation of gene expression"/>
    <property type="evidence" value="ECO:0007669"/>
    <property type="project" value="InterPro"/>
</dbReference>
<dbReference type="NCBIfam" id="TIGR03082">
    <property type="entry name" value="Gneg_AbrB_dup"/>
    <property type="match status" value="2"/>
</dbReference>
<dbReference type="HOGENOM" id="CLU_050210_0_1_5"/>
<feature type="transmembrane region" description="Helical" evidence="1">
    <location>
        <begin position="118"/>
        <end position="137"/>
    </location>
</feature>
<feature type="transmembrane region" description="Helical" evidence="1">
    <location>
        <begin position="149"/>
        <end position="167"/>
    </location>
</feature>
<keyword evidence="1" id="KW-1133">Transmembrane helix</keyword>
<dbReference type="PANTHER" id="PTHR38457">
    <property type="entry name" value="REGULATOR ABRB-RELATED"/>
    <property type="match status" value="1"/>
</dbReference>
<feature type="transmembrane region" description="Helical" evidence="1">
    <location>
        <begin position="183"/>
        <end position="201"/>
    </location>
</feature>
<proteinExistence type="predicted"/>
<keyword evidence="1" id="KW-0812">Transmembrane</keyword>
<feature type="transmembrane region" description="Helical" evidence="1">
    <location>
        <begin position="318"/>
        <end position="340"/>
    </location>
</feature>
<keyword evidence="1" id="KW-0472">Membrane</keyword>
<dbReference type="InterPro" id="IPR007820">
    <property type="entry name" value="AbrB_fam"/>
</dbReference>
<gene>
    <name evidence="2" type="ORF">TM49_15960</name>
</gene>
<accession>A0A0D5LWE0</accession>
<dbReference type="Pfam" id="PF05145">
    <property type="entry name" value="AbrB"/>
    <property type="match status" value="1"/>
</dbReference>
<dbReference type="PANTHER" id="PTHR38457:SF1">
    <property type="entry name" value="REGULATOR ABRB-RELATED"/>
    <property type="match status" value="1"/>
</dbReference>